<protein>
    <submittedName>
        <fullName evidence="1">Type I restriction enzyme HsdR N-terminal domain-containing protein</fullName>
    </submittedName>
</protein>
<gene>
    <name evidence="1" type="ORF">H6G05_10535</name>
</gene>
<accession>A0ABR8CAF4</accession>
<reference evidence="1 2" key="1">
    <citation type="journal article" date="2020" name="ISME J.">
        <title>Comparative genomics reveals insights into cyanobacterial evolution and habitat adaptation.</title>
        <authorList>
            <person name="Chen M.Y."/>
            <person name="Teng W.K."/>
            <person name="Zhao L."/>
            <person name="Hu C.X."/>
            <person name="Zhou Y.K."/>
            <person name="Han B.P."/>
            <person name="Song L.R."/>
            <person name="Shu W.S."/>
        </authorList>
    </citation>
    <scope>NUCLEOTIDE SEQUENCE [LARGE SCALE GENOMIC DNA]</scope>
    <source>
        <strain evidence="1 2">FACHB-1050</strain>
    </source>
</reference>
<evidence type="ECO:0000313" key="1">
    <source>
        <dbReference type="EMBL" id="MBD2317278.1"/>
    </source>
</evidence>
<dbReference type="RefSeq" id="WP_190578126.1">
    <property type="nucleotide sequence ID" value="NZ_CAWPQU010000005.1"/>
</dbReference>
<evidence type="ECO:0000313" key="2">
    <source>
        <dbReference type="Proteomes" id="UP000618445"/>
    </source>
</evidence>
<organism evidence="1 2">
    <name type="scientific">Phormidium tenue FACHB-1050</name>
    <dbReference type="NCBI Taxonomy" id="2692857"/>
    <lineage>
        <taxon>Bacteria</taxon>
        <taxon>Bacillati</taxon>
        <taxon>Cyanobacteriota</taxon>
        <taxon>Cyanophyceae</taxon>
        <taxon>Oscillatoriophycideae</taxon>
        <taxon>Oscillatoriales</taxon>
        <taxon>Oscillatoriaceae</taxon>
        <taxon>Phormidium</taxon>
    </lineage>
</organism>
<sequence>MPQTAVTQVIKTLNHVHQRLGLQRATDSQFFTEWFEGLPQLTALEQETLDLIRQRFRYHREEGQVTEGAVNAIVVSRLMELAGFYDPPFRLRSELSVEIETTVENETLRGRIDFLVVQERFWRVIIESKETEFDIEVGIPQTLAYAISSSQESSPLFGMVTNGNNFIFIKIDPQLKLYDFSETYSMLSRTNHLYDVLQILKAIATIFLATTHD</sequence>
<keyword evidence="2" id="KW-1185">Reference proteome</keyword>
<comment type="caution">
    <text evidence="1">The sequence shown here is derived from an EMBL/GenBank/DDBJ whole genome shotgun (WGS) entry which is preliminary data.</text>
</comment>
<proteinExistence type="predicted"/>
<dbReference type="Gene3D" id="3.90.1570.30">
    <property type="match status" value="1"/>
</dbReference>
<dbReference type="Proteomes" id="UP000618445">
    <property type="component" value="Unassembled WGS sequence"/>
</dbReference>
<name>A0ABR8CAF4_9CYAN</name>
<dbReference type="EMBL" id="JACJQY010000013">
    <property type="protein sequence ID" value="MBD2317278.1"/>
    <property type="molecule type" value="Genomic_DNA"/>
</dbReference>